<reference evidence="1 2" key="1">
    <citation type="submission" date="2018-04" db="EMBL/GenBank/DDBJ databases">
        <authorList>
            <person name="Vogel A."/>
        </authorList>
    </citation>
    <scope>NUCLEOTIDE SEQUENCE [LARGE SCALE GENOMIC DNA]</scope>
</reference>
<name>A0A484MZS0_9ASTE</name>
<keyword evidence="2" id="KW-1185">Reference proteome</keyword>
<dbReference type="AlphaFoldDB" id="A0A484MZS0"/>
<dbReference type="Proteomes" id="UP000595140">
    <property type="component" value="Unassembled WGS sequence"/>
</dbReference>
<evidence type="ECO:0000313" key="1">
    <source>
        <dbReference type="EMBL" id="VFQ93937.1"/>
    </source>
</evidence>
<proteinExistence type="predicted"/>
<protein>
    <submittedName>
        <fullName evidence="1">Uncharacterized protein</fullName>
    </submittedName>
</protein>
<gene>
    <name evidence="1" type="ORF">CCAM_LOCUS35713</name>
</gene>
<evidence type="ECO:0000313" key="2">
    <source>
        <dbReference type="Proteomes" id="UP000595140"/>
    </source>
</evidence>
<dbReference type="EMBL" id="OOIL02005074">
    <property type="protein sequence ID" value="VFQ93937.1"/>
    <property type="molecule type" value="Genomic_DNA"/>
</dbReference>
<sequence length="89" mass="10286">MIRSIHRIFDVMASLGGTNIVTNVVKKAAKVLYYRHQRNSARHSKPPIWTVRFVPQILIKYLPAYSLTVDVLEFWRSFASCILTHLPGF</sequence>
<organism evidence="1 2">
    <name type="scientific">Cuscuta campestris</name>
    <dbReference type="NCBI Taxonomy" id="132261"/>
    <lineage>
        <taxon>Eukaryota</taxon>
        <taxon>Viridiplantae</taxon>
        <taxon>Streptophyta</taxon>
        <taxon>Embryophyta</taxon>
        <taxon>Tracheophyta</taxon>
        <taxon>Spermatophyta</taxon>
        <taxon>Magnoliopsida</taxon>
        <taxon>eudicotyledons</taxon>
        <taxon>Gunneridae</taxon>
        <taxon>Pentapetalae</taxon>
        <taxon>asterids</taxon>
        <taxon>lamiids</taxon>
        <taxon>Solanales</taxon>
        <taxon>Convolvulaceae</taxon>
        <taxon>Cuscuteae</taxon>
        <taxon>Cuscuta</taxon>
        <taxon>Cuscuta subgen. Grammica</taxon>
        <taxon>Cuscuta sect. Cleistogrammica</taxon>
    </lineage>
</organism>
<accession>A0A484MZS0</accession>